<dbReference type="EMBL" id="CM042891">
    <property type="protein sequence ID" value="KAI4302206.1"/>
    <property type="molecule type" value="Genomic_DNA"/>
</dbReference>
<comment type="caution">
    <text evidence="1">The sequence shown here is derived from an EMBL/GenBank/DDBJ whole genome shotgun (WGS) entry which is preliminary data.</text>
</comment>
<evidence type="ECO:0000313" key="2">
    <source>
        <dbReference type="Proteomes" id="UP001057402"/>
    </source>
</evidence>
<protein>
    <submittedName>
        <fullName evidence="1">Uncharacterized protein</fullName>
    </submittedName>
</protein>
<reference evidence="2" key="1">
    <citation type="journal article" date="2023" name="Front. Plant Sci.">
        <title>Chromosomal-level genome assembly of Melastoma candidum provides insights into trichome evolution.</title>
        <authorList>
            <person name="Zhong Y."/>
            <person name="Wu W."/>
            <person name="Sun C."/>
            <person name="Zou P."/>
            <person name="Liu Y."/>
            <person name="Dai S."/>
            <person name="Zhou R."/>
        </authorList>
    </citation>
    <scope>NUCLEOTIDE SEQUENCE [LARGE SCALE GENOMIC DNA]</scope>
</reference>
<keyword evidence="2" id="KW-1185">Reference proteome</keyword>
<evidence type="ECO:0000313" key="1">
    <source>
        <dbReference type="EMBL" id="KAI4302206.1"/>
    </source>
</evidence>
<dbReference type="Proteomes" id="UP001057402">
    <property type="component" value="Chromosome 12"/>
</dbReference>
<proteinExistence type="predicted"/>
<organism evidence="1 2">
    <name type="scientific">Melastoma candidum</name>
    <dbReference type="NCBI Taxonomy" id="119954"/>
    <lineage>
        <taxon>Eukaryota</taxon>
        <taxon>Viridiplantae</taxon>
        <taxon>Streptophyta</taxon>
        <taxon>Embryophyta</taxon>
        <taxon>Tracheophyta</taxon>
        <taxon>Spermatophyta</taxon>
        <taxon>Magnoliopsida</taxon>
        <taxon>eudicotyledons</taxon>
        <taxon>Gunneridae</taxon>
        <taxon>Pentapetalae</taxon>
        <taxon>rosids</taxon>
        <taxon>malvids</taxon>
        <taxon>Myrtales</taxon>
        <taxon>Melastomataceae</taxon>
        <taxon>Melastomatoideae</taxon>
        <taxon>Melastomateae</taxon>
        <taxon>Melastoma</taxon>
    </lineage>
</organism>
<sequence>MPITITATKTRRAASKMAFAEREVETSIGPTTRDARAVHFGIKDLSFQRTKRSKSTAALRRKKQPPLFGIGRMRVIKRRGVLDDVSPLGNRFGRFLSSSGEFTLRLRRRRE</sequence>
<accession>A0ACB9KYH3</accession>
<gene>
    <name evidence="1" type="ORF">MLD38_037984</name>
</gene>
<name>A0ACB9KYH3_9MYRT</name>